<keyword evidence="10" id="KW-1185">Reference proteome</keyword>
<evidence type="ECO:0000256" key="6">
    <source>
        <dbReference type="SAM" id="MobiDB-lite"/>
    </source>
</evidence>
<evidence type="ECO:0000313" key="9">
    <source>
        <dbReference type="EMBL" id="TCJ20282.1"/>
    </source>
</evidence>
<feature type="domain" description="Large ribosomal subunit protein bL25 beta" evidence="8">
    <location>
        <begin position="102"/>
        <end position="183"/>
    </location>
</feature>
<evidence type="ECO:0000256" key="3">
    <source>
        <dbReference type="ARBA" id="ARBA00022980"/>
    </source>
</evidence>
<organism evidence="9 10">
    <name type="scientific">Rubrobacter taiwanensis</name>
    <dbReference type="NCBI Taxonomy" id="185139"/>
    <lineage>
        <taxon>Bacteria</taxon>
        <taxon>Bacillati</taxon>
        <taxon>Actinomycetota</taxon>
        <taxon>Rubrobacteria</taxon>
        <taxon>Rubrobacterales</taxon>
        <taxon>Rubrobacteraceae</taxon>
        <taxon>Rubrobacter</taxon>
    </lineage>
</organism>
<comment type="subunit">
    <text evidence="5">Part of the 50S ribosomal subunit; part of the 5S rRNA/L5/L18/L25 subcomplex. Contacts the 5S rRNA. Binds to the 5S rRNA independently of L5 and L18.</text>
</comment>
<dbReference type="GO" id="GO:0008097">
    <property type="term" value="F:5S rRNA binding"/>
    <property type="evidence" value="ECO:0007669"/>
    <property type="project" value="InterPro"/>
</dbReference>
<dbReference type="Gene3D" id="2.40.240.10">
    <property type="entry name" value="Ribosomal Protein L25, Chain P"/>
    <property type="match status" value="1"/>
</dbReference>
<dbReference type="EMBL" id="SKBU01000004">
    <property type="protein sequence ID" value="TCJ20282.1"/>
    <property type="molecule type" value="Genomic_DNA"/>
</dbReference>
<dbReference type="PANTHER" id="PTHR33284">
    <property type="entry name" value="RIBOSOMAL PROTEIN L25/GLN-TRNA SYNTHETASE, ANTI-CODON-BINDING DOMAIN-CONTAINING PROTEIN"/>
    <property type="match status" value="1"/>
</dbReference>
<comment type="caution">
    <text evidence="9">The sequence shown here is derived from an EMBL/GenBank/DDBJ whole genome shotgun (WGS) entry which is preliminary data.</text>
</comment>
<feature type="domain" description="Large ribosomal subunit protein bL25 L25" evidence="7">
    <location>
        <begin position="6"/>
        <end position="93"/>
    </location>
</feature>
<reference evidence="9 10" key="1">
    <citation type="submission" date="2019-03" db="EMBL/GenBank/DDBJ databases">
        <title>Whole genome sequence of a novel Rubrobacter taiwanensis strain, isolated from Yellowstone National Park.</title>
        <authorList>
            <person name="Freed S."/>
            <person name="Ramaley R.F."/>
            <person name="Kyndt J.A."/>
        </authorList>
    </citation>
    <scope>NUCLEOTIDE SEQUENCE [LARGE SCALE GENOMIC DNA]</scope>
    <source>
        <strain evidence="9 10">Yellowstone</strain>
    </source>
</reference>
<feature type="compositionally biased region" description="Acidic residues" evidence="6">
    <location>
        <begin position="199"/>
        <end position="220"/>
    </location>
</feature>
<evidence type="ECO:0000313" key="10">
    <source>
        <dbReference type="Proteomes" id="UP000295244"/>
    </source>
</evidence>
<keyword evidence="2 5" id="KW-0694">RNA-binding</keyword>
<evidence type="ECO:0000256" key="5">
    <source>
        <dbReference type="HAMAP-Rule" id="MF_01334"/>
    </source>
</evidence>
<dbReference type="InterPro" id="IPR029751">
    <property type="entry name" value="Ribosomal_L25_dom"/>
</dbReference>
<evidence type="ECO:0000259" key="8">
    <source>
        <dbReference type="Pfam" id="PF14693"/>
    </source>
</evidence>
<dbReference type="GO" id="GO:0022625">
    <property type="term" value="C:cytosolic large ribosomal subunit"/>
    <property type="evidence" value="ECO:0007669"/>
    <property type="project" value="TreeGrafter"/>
</dbReference>
<dbReference type="PANTHER" id="PTHR33284:SF1">
    <property type="entry name" value="RIBOSOMAL PROTEIN L25_GLN-TRNA SYNTHETASE, ANTI-CODON-BINDING DOMAIN-CONTAINING PROTEIN"/>
    <property type="match status" value="1"/>
</dbReference>
<dbReference type="Pfam" id="PF14693">
    <property type="entry name" value="Ribosomal_TL5_C"/>
    <property type="match status" value="1"/>
</dbReference>
<dbReference type="InterPro" id="IPR037121">
    <property type="entry name" value="Ribosomal_bL25_C"/>
</dbReference>
<dbReference type="InterPro" id="IPR020057">
    <property type="entry name" value="Ribosomal_bL25_b-dom"/>
</dbReference>
<dbReference type="GO" id="GO:0003735">
    <property type="term" value="F:structural constituent of ribosome"/>
    <property type="evidence" value="ECO:0007669"/>
    <property type="project" value="InterPro"/>
</dbReference>
<dbReference type="InterPro" id="IPR020056">
    <property type="entry name" value="Rbsml_bL25/Gln-tRNA_synth_N"/>
</dbReference>
<dbReference type="SUPFAM" id="SSF50715">
    <property type="entry name" value="Ribosomal protein L25-like"/>
    <property type="match status" value="1"/>
</dbReference>
<dbReference type="GO" id="GO:0006412">
    <property type="term" value="P:translation"/>
    <property type="evidence" value="ECO:0007669"/>
    <property type="project" value="UniProtKB-UniRule"/>
</dbReference>
<keyword evidence="4 5" id="KW-0687">Ribonucleoprotein</keyword>
<dbReference type="HAMAP" id="MF_01334">
    <property type="entry name" value="Ribosomal_bL25_CTC"/>
    <property type="match status" value="1"/>
</dbReference>
<dbReference type="InterPro" id="IPR001021">
    <property type="entry name" value="Ribosomal_bL25_long"/>
</dbReference>
<dbReference type="Gene3D" id="2.170.120.20">
    <property type="entry name" value="Ribosomal protein L25, beta domain"/>
    <property type="match status" value="1"/>
</dbReference>
<evidence type="ECO:0000259" key="7">
    <source>
        <dbReference type="Pfam" id="PF01386"/>
    </source>
</evidence>
<comment type="similarity">
    <text evidence="5">Belongs to the bacterial ribosomal protein bL25 family. CTC subfamily.</text>
</comment>
<name>A0A4V2NX82_9ACTN</name>
<protein>
    <recommendedName>
        <fullName evidence="5">Large ribosomal subunit protein bL25</fullName>
    </recommendedName>
    <alternativeName>
        <fullName evidence="5">General stress protein CTC</fullName>
    </alternativeName>
</protein>
<gene>
    <name evidence="5" type="primary">rplY</name>
    <name evidence="5" type="synonym">ctc</name>
    <name evidence="9" type="ORF">E0L93_01890</name>
</gene>
<dbReference type="NCBIfam" id="TIGR00731">
    <property type="entry name" value="bL25_bact_ctc"/>
    <property type="match status" value="1"/>
</dbReference>
<dbReference type="Proteomes" id="UP000295244">
    <property type="component" value="Unassembled WGS sequence"/>
</dbReference>
<keyword evidence="3 5" id="KW-0689">Ribosomal protein</keyword>
<dbReference type="AlphaFoldDB" id="A0A4V2NX82"/>
<proteinExistence type="inferred from homology"/>
<comment type="function">
    <text evidence="5">This is one of the proteins that binds to the 5S RNA in the ribosome where it forms part of the central protuberance.</text>
</comment>
<dbReference type="RefSeq" id="WP_132687705.1">
    <property type="nucleotide sequence ID" value="NZ_SKBU01000004.1"/>
</dbReference>
<sequence length="220" mass="24086">MANVHLEALDRNESGKNAARRLRRSGFVPAILYRKGEHSAKLAVKAKTVDQTLYRLGDNAIYEIEDERGKSVTARIIDLQRDPITDRLLHVDFVPVIMTERIEVTVPITIVGEAPGVQEGGVLNQVVYEVQVETLPGNIPQELELDVSGLGMNENLTLADLKLPEGVTLLSDPEEVAVTISPPTEITEEEMEAAGVVEEPAEEEPAPEAEEEAAEGEEEE</sequence>
<dbReference type="OrthoDB" id="5242980at2"/>
<feature type="region of interest" description="Disordered" evidence="6">
    <location>
        <begin position="180"/>
        <end position="220"/>
    </location>
</feature>
<dbReference type="CDD" id="cd00495">
    <property type="entry name" value="Ribosomal_L25_TL5_CTC"/>
    <property type="match status" value="1"/>
</dbReference>
<keyword evidence="1 5" id="KW-0699">rRNA-binding</keyword>
<accession>A0A4V2NX82</accession>
<dbReference type="InterPro" id="IPR011035">
    <property type="entry name" value="Ribosomal_bL25/Gln-tRNA_synth"/>
</dbReference>
<dbReference type="InterPro" id="IPR020930">
    <property type="entry name" value="Ribosomal_uL5_bac-type"/>
</dbReference>
<evidence type="ECO:0000256" key="4">
    <source>
        <dbReference type="ARBA" id="ARBA00023274"/>
    </source>
</evidence>
<evidence type="ECO:0000256" key="1">
    <source>
        <dbReference type="ARBA" id="ARBA00022730"/>
    </source>
</evidence>
<dbReference type="Pfam" id="PF01386">
    <property type="entry name" value="Ribosomal_L25p"/>
    <property type="match status" value="1"/>
</dbReference>
<evidence type="ECO:0000256" key="2">
    <source>
        <dbReference type="ARBA" id="ARBA00022884"/>
    </source>
</evidence>